<proteinExistence type="predicted"/>
<dbReference type="Proteomes" id="UP000070578">
    <property type="component" value="Unassembled WGS sequence"/>
</dbReference>
<protein>
    <recommendedName>
        <fullName evidence="4">Dual-specificity RNA pseudouridine synthase RluF</fullName>
        <ecNumber evidence="3">5.4.99.21</ecNumber>
    </recommendedName>
    <alternativeName>
        <fullName evidence="6">23S rRNA pseudouridine(2604) synthase</fullName>
    </alternativeName>
    <alternativeName>
        <fullName evidence="8">Ribosomal large subunit pseudouridine synthase F</fullName>
    </alternativeName>
    <alternativeName>
        <fullName evidence="7">rRNA pseudouridylate synthase F</fullName>
    </alternativeName>
    <alternativeName>
        <fullName evidence="9">rRNA-uridine isomerase F</fullName>
    </alternativeName>
    <alternativeName>
        <fullName evidence="5">tRNA(Tyr) pseudouridine(35) synthase</fullName>
    </alternativeName>
</protein>
<dbReference type="InterPro" id="IPR036986">
    <property type="entry name" value="S4_RNA-bd_sf"/>
</dbReference>
<evidence type="ECO:0000256" key="3">
    <source>
        <dbReference type="ARBA" id="ARBA00038922"/>
    </source>
</evidence>
<dbReference type="SUPFAM" id="SSF55174">
    <property type="entry name" value="Alpha-L RNA-binding motif"/>
    <property type="match status" value="1"/>
</dbReference>
<dbReference type="EMBL" id="LSLI01000067">
    <property type="protein sequence ID" value="KXS31594.1"/>
    <property type="molecule type" value="Genomic_DNA"/>
</dbReference>
<sequence length="238" mass="26388">MTVPVRLAKFLAAKLPCSRREAELYIAGGWVMVDGQVVEEPQFMVSAQNIELTPGASLTPQEPATILLYQPADTGINPGSVLQLIRSETRAADDHAGIRMLKQHFLRLTPHIPLERNACGMVIYTQDWRAARRLSEDAATLEQEYIVEVAGQLSPAGLKLLNHGLTFNGRALPPGKVSWQNETRLRFALKGVQPGQIAHMCQSAALQVLAMKRIRIGTVSMGKLPPGQWRYLMPQERF</sequence>
<dbReference type="SMART" id="SM00363">
    <property type="entry name" value="S4"/>
    <property type="match status" value="1"/>
</dbReference>
<dbReference type="CDD" id="cd00165">
    <property type="entry name" value="S4"/>
    <property type="match status" value="1"/>
</dbReference>
<evidence type="ECO:0000256" key="4">
    <source>
        <dbReference type="ARBA" id="ARBA00039989"/>
    </source>
</evidence>
<evidence type="ECO:0000256" key="8">
    <source>
        <dbReference type="ARBA" id="ARBA00042890"/>
    </source>
</evidence>
<reference evidence="12 13" key="2">
    <citation type="submission" date="2016-03" db="EMBL/GenBank/DDBJ databases">
        <title>New uncultured bacterium of the family Gallionellaceae from acid mine drainage: description and reconstruction of genome based on metagenomic analysis of microbial community.</title>
        <authorList>
            <person name="Kadnikov V."/>
            <person name="Ivasenko D."/>
            <person name="Beletsky A."/>
            <person name="Mardanov A."/>
            <person name="Danilova E."/>
            <person name="Pimenov N."/>
            <person name="Karnachuk O."/>
            <person name="Ravin N."/>
        </authorList>
    </citation>
    <scope>NUCLEOTIDE SEQUENCE [LARGE SCALE GENOMIC DNA]</scope>
    <source>
        <strain evidence="12">ShG14-8</strain>
    </source>
</reference>
<evidence type="ECO:0000256" key="9">
    <source>
        <dbReference type="ARBA" id="ARBA00043147"/>
    </source>
</evidence>
<evidence type="ECO:0000256" key="2">
    <source>
        <dbReference type="ARBA" id="ARBA00036535"/>
    </source>
</evidence>
<dbReference type="PANTHER" id="PTHR47683">
    <property type="entry name" value="PSEUDOURIDINE SYNTHASE FAMILY PROTEIN-RELATED"/>
    <property type="match status" value="1"/>
</dbReference>
<evidence type="ECO:0000313" key="12">
    <source>
        <dbReference type="EMBL" id="KXS31594.1"/>
    </source>
</evidence>
<evidence type="ECO:0000256" key="5">
    <source>
        <dbReference type="ARBA" id="ARBA00041420"/>
    </source>
</evidence>
<dbReference type="InterPro" id="IPR002942">
    <property type="entry name" value="S4_RNA-bd"/>
</dbReference>
<dbReference type="SUPFAM" id="SSF55120">
    <property type="entry name" value="Pseudouridine synthase"/>
    <property type="match status" value="1"/>
</dbReference>
<comment type="caution">
    <text evidence="12">The sequence shown here is derived from an EMBL/GenBank/DDBJ whole genome shotgun (WGS) entry which is preliminary data.</text>
</comment>
<evidence type="ECO:0000259" key="11">
    <source>
        <dbReference type="SMART" id="SM00363"/>
    </source>
</evidence>
<dbReference type="InterPro" id="IPR020103">
    <property type="entry name" value="PsdUridine_synth_cat_dom_sf"/>
</dbReference>
<evidence type="ECO:0000256" key="1">
    <source>
        <dbReference type="ARBA" id="ARBA00036390"/>
    </source>
</evidence>
<comment type="catalytic activity">
    <reaction evidence="2">
        <text>uridine(2604) in 23S rRNA = pseudouridine(2604) in 23S rRNA</text>
        <dbReference type="Rhea" id="RHEA:38875"/>
        <dbReference type="Rhea" id="RHEA-COMP:10093"/>
        <dbReference type="Rhea" id="RHEA-COMP:10094"/>
        <dbReference type="ChEBI" id="CHEBI:65314"/>
        <dbReference type="ChEBI" id="CHEBI:65315"/>
        <dbReference type="EC" id="5.4.99.21"/>
    </reaction>
</comment>
<dbReference type="PATRIC" id="fig|1796491.3.peg.2504"/>
<dbReference type="GO" id="GO:0001522">
    <property type="term" value="P:pseudouridine synthesis"/>
    <property type="evidence" value="ECO:0007669"/>
    <property type="project" value="InterPro"/>
</dbReference>
<dbReference type="Gene3D" id="3.10.290.10">
    <property type="entry name" value="RNA-binding S4 domain"/>
    <property type="match status" value="1"/>
</dbReference>
<dbReference type="CDD" id="cd02555">
    <property type="entry name" value="PSSA_1"/>
    <property type="match status" value="1"/>
</dbReference>
<dbReference type="Gene3D" id="3.30.2350.10">
    <property type="entry name" value="Pseudouridine synthase"/>
    <property type="match status" value="1"/>
</dbReference>
<comment type="catalytic activity">
    <reaction evidence="1">
        <text>uridine(35) in tRNA(Tyr) = pseudouridine(35) in tRNA(Tyr)</text>
        <dbReference type="Rhea" id="RHEA:60556"/>
        <dbReference type="Rhea" id="RHEA-COMP:15607"/>
        <dbReference type="Rhea" id="RHEA-COMP:15608"/>
        <dbReference type="ChEBI" id="CHEBI:65314"/>
        <dbReference type="ChEBI" id="CHEBI:65315"/>
    </reaction>
</comment>
<dbReference type="InterPro" id="IPR050343">
    <property type="entry name" value="RsuA_PseudoU_synthase"/>
</dbReference>
<accession>A0A139BRG0</accession>
<dbReference type="GO" id="GO:0006396">
    <property type="term" value="P:RNA processing"/>
    <property type="evidence" value="ECO:0007669"/>
    <property type="project" value="UniProtKB-ARBA"/>
</dbReference>
<evidence type="ECO:0000313" key="13">
    <source>
        <dbReference type="Proteomes" id="UP000070578"/>
    </source>
</evidence>
<dbReference type="PROSITE" id="PS50889">
    <property type="entry name" value="S4"/>
    <property type="match status" value="1"/>
</dbReference>
<dbReference type="GO" id="GO:0160138">
    <property type="term" value="F:23S rRNA pseudouridine(2604) synthase activity"/>
    <property type="evidence" value="ECO:0007669"/>
    <property type="project" value="UniProtKB-EC"/>
</dbReference>
<name>A0A139BRG0_9PROT</name>
<dbReference type="GO" id="GO:0003723">
    <property type="term" value="F:RNA binding"/>
    <property type="evidence" value="ECO:0007669"/>
    <property type="project" value="UniProtKB-KW"/>
</dbReference>
<evidence type="ECO:0000256" key="6">
    <source>
        <dbReference type="ARBA" id="ARBA00041697"/>
    </source>
</evidence>
<dbReference type="AlphaFoldDB" id="A0A139BRG0"/>
<reference evidence="12 13" key="1">
    <citation type="submission" date="2016-02" db="EMBL/GenBank/DDBJ databases">
        <authorList>
            <person name="Wen L."/>
            <person name="He K."/>
            <person name="Yang H."/>
        </authorList>
    </citation>
    <scope>NUCLEOTIDE SEQUENCE [LARGE SCALE GENOMIC DNA]</scope>
    <source>
        <strain evidence="12">ShG14-8</strain>
    </source>
</reference>
<keyword evidence="10" id="KW-0694">RNA-binding</keyword>
<gene>
    <name evidence="12" type="ORF">AWT59_2291</name>
</gene>
<dbReference type="EC" id="5.4.99.21" evidence="3"/>
<organism evidence="12 13">
    <name type="scientific">Candidatus Gallionella acididurans</name>
    <dbReference type="NCBI Taxonomy" id="1796491"/>
    <lineage>
        <taxon>Bacteria</taxon>
        <taxon>Pseudomonadati</taxon>
        <taxon>Pseudomonadota</taxon>
        <taxon>Betaproteobacteria</taxon>
        <taxon>Nitrosomonadales</taxon>
        <taxon>Gallionellaceae</taxon>
        <taxon>Gallionella</taxon>
    </lineage>
</organism>
<evidence type="ECO:0000256" key="10">
    <source>
        <dbReference type="PROSITE-ProRule" id="PRU00182"/>
    </source>
</evidence>
<dbReference type="PANTHER" id="PTHR47683:SF2">
    <property type="entry name" value="RNA-BINDING S4 DOMAIN-CONTAINING PROTEIN"/>
    <property type="match status" value="1"/>
</dbReference>
<feature type="domain" description="RNA-binding S4" evidence="11">
    <location>
        <begin position="5"/>
        <end position="71"/>
    </location>
</feature>
<evidence type="ECO:0000256" key="7">
    <source>
        <dbReference type="ARBA" id="ARBA00042843"/>
    </source>
</evidence>
<dbReference type="Pfam" id="PF01479">
    <property type="entry name" value="S4"/>
    <property type="match status" value="1"/>
</dbReference>